<dbReference type="EMBL" id="CP155571">
    <property type="protein sequence ID" value="XFO73018.1"/>
    <property type="molecule type" value="Genomic_DNA"/>
</dbReference>
<dbReference type="InterPro" id="IPR027417">
    <property type="entry name" value="P-loop_NTPase"/>
</dbReference>
<dbReference type="Proteomes" id="UP000216052">
    <property type="component" value="Chromosome"/>
</dbReference>
<dbReference type="InterPro" id="IPR008571">
    <property type="entry name" value="HerA-like"/>
</dbReference>
<dbReference type="SUPFAM" id="SSF52540">
    <property type="entry name" value="P-loop containing nucleoside triphosphate hydrolases"/>
    <property type="match status" value="1"/>
</dbReference>
<sequence>MSDYKGRLTYAKGTYMEFVVAPNQDVDFGDILVVEGKNHDKFYIRAYDFKIKSRWSGMNGVSYLMSKLDENGQVANQEELDFYLGGNHTVKIGIAEQLCYVNAEGQLFNPKTCPDFFCEVRGLASDDTALLEEMKGDLEIGYLKSGREVLKLPVGIFGSKAITEHIGIFGTTGSGKSNLVKVLSSSIIDSKNYGLLIFDVHNEYYRDLSLHPKVNERLVVYNTNPEISRKNVNRLALNYNEVEPEDITACATFTEPQLDAIYKLSSVWQDQWMDYILKYDTADIIEEIAGCTGQKFQSRTISKIKSICWNLEQELNIKEETGNVKDLTAVEQMLTELEQGKVVLIELKNISPIGEQALSTLLSKKLLMHYANKSELERSKVKPVLIVLEEAHRFLGKKEQSTQNVFARLVSEARKFNIGLCVVDQQPRLLADKVLSQLNTLFILGLASKADRGKLEAMCRKDILQQRNEIKNLDCGEMIVATNYMRFAAPVKVHKFDEYLARTYGNSPALQGSLMQMQQSGAFANINIS</sequence>
<evidence type="ECO:0000313" key="2">
    <source>
        <dbReference type="EMBL" id="XFO73018.1"/>
    </source>
</evidence>
<reference evidence="2" key="1">
    <citation type="submission" date="2024-05" db="EMBL/GenBank/DDBJ databases">
        <title>Isolation and characterization of Sporomusa carbonis sp. nov., a carboxydotrophic hydrogenogen in the genus of Sporomusa isolated from a charcoal burning pile.</title>
        <authorList>
            <person name="Boeer T."/>
            <person name="Rosenbaum F."/>
            <person name="Eysell L."/>
            <person name="Mueller V."/>
            <person name="Daniel R."/>
            <person name="Poehlein A."/>
        </authorList>
    </citation>
    <scope>NUCLEOTIDE SEQUENCE [LARGE SCALE GENOMIC DNA]</scope>
    <source>
        <strain evidence="2">DSM 3132</strain>
    </source>
</reference>
<dbReference type="Pfam" id="PF01935">
    <property type="entry name" value="DUF87"/>
    <property type="match status" value="1"/>
</dbReference>
<dbReference type="PANTHER" id="PTHR42957:SF1">
    <property type="entry name" value="HELICASE MJ1565-RELATED"/>
    <property type="match status" value="1"/>
</dbReference>
<gene>
    <name evidence="2" type="ORF">SPACI_030800</name>
</gene>
<dbReference type="InterPro" id="IPR002789">
    <property type="entry name" value="HerA_central"/>
</dbReference>
<keyword evidence="3" id="KW-1185">Reference proteome</keyword>
<feature type="domain" description="Helicase HerA central" evidence="1">
    <location>
        <begin position="138"/>
        <end position="365"/>
    </location>
</feature>
<evidence type="ECO:0000259" key="1">
    <source>
        <dbReference type="Pfam" id="PF01935"/>
    </source>
</evidence>
<dbReference type="RefSeq" id="WP_093795786.1">
    <property type="nucleotide sequence ID" value="NZ_CP155571.1"/>
</dbReference>
<organism evidence="2 3">
    <name type="scientific">Sporomusa acidovorans (strain ATCC 49682 / DSM 3132 / Mol)</name>
    <dbReference type="NCBI Taxonomy" id="1123286"/>
    <lineage>
        <taxon>Bacteria</taxon>
        <taxon>Bacillati</taxon>
        <taxon>Bacillota</taxon>
        <taxon>Negativicutes</taxon>
        <taxon>Selenomonadales</taxon>
        <taxon>Sporomusaceae</taxon>
        <taxon>Sporomusa</taxon>
    </lineage>
</organism>
<dbReference type="PANTHER" id="PTHR42957">
    <property type="entry name" value="HELICASE MJ1565-RELATED"/>
    <property type="match status" value="1"/>
</dbReference>
<dbReference type="Gene3D" id="3.40.50.300">
    <property type="entry name" value="P-loop containing nucleotide triphosphate hydrolases"/>
    <property type="match status" value="2"/>
</dbReference>
<evidence type="ECO:0000313" key="3">
    <source>
        <dbReference type="Proteomes" id="UP000216052"/>
    </source>
</evidence>
<accession>A0ABZ3J4M5</accession>
<protein>
    <recommendedName>
        <fullName evidence="1">Helicase HerA central domain-containing protein</fullName>
    </recommendedName>
</protein>
<name>A0ABZ3J4M5_SPOA4</name>
<proteinExistence type="predicted"/>